<dbReference type="GO" id="GO:1901135">
    <property type="term" value="P:carbohydrate derivative metabolic process"/>
    <property type="evidence" value="ECO:0007669"/>
    <property type="project" value="InterPro"/>
</dbReference>
<feature type="non-terminal residue" evidence="2">
    <location>
        <position position="69"/>
    </location>
</feature>
<dbReference type="AlphaFoldDB" id="X1VH47"/>
<dbReference type="SUPFAM" id="SSF53697">
    <property type="entry name" value="SIS domain"/>
    <property type="match status" value="1"/>
</dbReference>
<dbReference type="InterPro" id="IPR046348">
    <property type="entry name" value="SIS_dom_sf"/>
</dbReference>
<name>X1VH47_9ZZZZ</name>
<comment type="caution">
    <text evidence="2">The sequence shown here is derived from an EMBL/GenBank/DDBJ whole genome shotgun (WGS) entry which is preliminary data.</text>
</comment>
<dbReference type="GO" id="GO:0097367">
    <property type="term" value="F:carbohydrate derivative binding"/>
    <property type="evidence" value="ECO:0007669"/>
    <property type="project" value="InterPro"/>
</dbReference>
<reference evidence="2" key="1">
    <citation type="journal article" date="2014" name="Front. Microbiol.">
        <title>High frequency of phylogenetically diverse reductive dehalogenase-homologous genes in deep subseafloor sedimentary metagenomes.</title>
        <authorList>
            <person name="Kawai M."/>
            <person name="Futagami T."/>
            <person name="Toyoda A."/>
            <person name="Takaki Y."/>
            <person name="Nishi S."/>
            <person name="Hori S."/>
            <person name="Arai W."/>
            <person name="Tsubouchi T."/>
            <person name="Morono Y."/>
            <person name="Uchiyama I."/>
            <person name="Ito T."/>
            <person name="Fujiyama A."/>
            <person name="Inagaki F."/>
            <person name="Takami H."/>
        </authorList>
    </citation>
    <scope>NUCLEOTIDE SEQUENCE</scope>
    <source>
        <strain evidence="2">Expedition CK06-06</strain>
    </source>
</reference>
<organism evidence="2">
    <name type="scientific">marine sediment metagenome</name>
    <dbReference type="NCBI Taxonomy" id="412755"/>
    <lineage>
        <taxon>unclassified sequences</taxon>
        <taxon>metagenomes</taxon>
        <taxon>ecological metagenomes</taxon>
    </lineage>
</organism>
<sequence length="69" mass="7923">MDYVKKTIEVVRSINPDILLKIKIDREADPLNMLATSSTAVILAVFDAIIILMMYQENYKKEQFAVIHP</sequence>
<protein>
    <submittedName>
        <fullName evidence="2">Uncharacterized protein</fullName>
    </submittedName>
</protein>
<evidence type="ECO:0000313" key="2">
    <source>
        <dbReference type="EMBL" id="GAJ17677.1"/>
    </source>
</evidence>
<feature type="transmembrane region" description="Helical" evidence="1">
    <location>
        <begin position="33"/>
        <end position="55"/>
    </location>
</feature>
<keyword evidence="1" id="KW-1133">Transmembrane helix</keyword>
<accession>X1VH47</accession>
<keyword evidence="1" id="KW-0472">Membrane</keyword>
<dbReference type="EMBL" id="BARW01039060">
    <property type="protein sequence ID" value="GAJ17677.1"/>
    <property type="molecule type" value="Genomic_DNA"/>
</dbReference>
<keyword evidence="1" id="KW-0812">Transmembrane</keyword>
<gene>
    <name evidence="2" type="ORF">S12H4_59671</name>
</gene>
<evidence type="ECO:0000256" key="1">
    <source>
        <dbReference type="SAM" id="Phobius"/>
    </source>
</evidence>
<proteinExistence type="predicted"/>
<dbReference type="Gene3D" id="3.40.50.10490">
    <property type="entry name" value="Glucose-6-phosphate isomerase like protein, domain 1"/>
    <property type="match status" value="1"/>
</dbReference>